<comment type="caution">
    <text evidence="1">The sequence shown here is derived from an EMBL/GenBank/DDBJ whole genome shotgun (WGS) entry which is preliminary data.</text>
</comment>
<reference evidence="1" key="1">
    <citation type="submission" date="2016-10" db="EMBL/GenBank/DDBJ databases">
        <title>Sequence of Gallionella enrichment culture.</title>
        <authorList>
            <person name="Poehlein A."/>
            <person name="Muehling M."/>
            <person name="Daniel R."/>
        </authorList>
    </citation>
    <scope>NUCLEOTIDE SEQUENCE</scope>
</reference>
<sequence>MFNWFGYRLVSDYFENKADIQLASLIDENNYNEADLISIKVPASLPYGVNSANFERTDGNIDINGVNYKYVKRRFYNDTLELLCIPNIAKTGIQNARDEFYKLANDFVSNNSSSKKSTTHTHTVKISTQDYTDDHFLSYNIHFDSNNTQYFSLNIDVTSSNFLQKLNEPPEA</sequence>
<dbReference type="AlphaFoldDB" id="A0A1J5SWI5"/>
<dbReference type="EMBL" id="MLJW01000032">
    <property type="protein sequence ID" value="OIR08408.1"/>
    <property type="molecule type" value="Genomic_DNA"/>
</dbReference>
<accession>A0A1J5SWI5</accession>
<organism evidence="1">
    <name type="scientific">mine drainage metagenome</name>
    <dbReference type="NCBI Taxonomy" id="410659"/>
    <lineage>
        <taxon>unclassified sequences</taxon>
        <taxon>metagenomes</taxon>
        <taxon>ecological metagenomes</taxon>
    </lineage>
</organism>
<evidence type="ECO:0000313" key="1">
    <source>
        <dbReference type="EMBL" id="OIR08408.1"/>
    </source>
</evidence>
<protein>
    <submittedName>
        <fullName evidence="1">Uncharacterized protein</fullName>
    </submittedName>
</protein>
<name>A0A1J5SWI5_9ZZZZ</name>
<gene>
    <name evidence="1" type="ORF">GALL_95760</name>
</gene>
<proteinExistence type="predicted"/>